<dbReference type="InterPro" id="IPR036291">
    <property type="entry name" value="NAD(P)-bd_dom_sf"/>
</dbReference>
<dbReference type="Gene3D" id="3.40.50.720">
    <property type="entry name" value="NAD(P)-binding Rossmann-like Domain"/>
    <property type="match status" value="1"/>
</dbReference>
<dbReference type="NCBIfam" id="TIGR01470">
    <property type="entry name" value="cysG_Nterm"/>
    <property type="match status" value="1"/>
</dbReference>
<dbReference type="PANTHER" id="PTHR35330:SF1">
    <property type="entry name" value="SIROHEME BIOSYNTHESIS PROTEIN MET8"/>
    <property type="match status" value="1"/>
</dbReference>
<keyword evidence="9" id="KW-1185">Reference proteome</keyword>
<evidence type="ECO:0000256" key="3">
    <source>
        <dbReference type="ARBA" id="ARBA00023002"/>
    </source>
</evidence>
<dbReference type="InterPro" id="IPR028281">
    <property type="entry name" value="Sirohaem_synthase_central"/>
</dbReference>
<dbReference type="AlphaFoldDB" id="A0A2U2PDG9"/>
<protein>
    <recommendedName>
        <fullName evidence="2">precorrin-2 dehydrogenase</fullName>
        <ecNumber evidence="2">1.3.1.76</ecNumber>
    </recommendedName>
</protein>
<keyword evidence="3" id="KW-0560">Oxidoreductase</keyword>
<dbReference type="InterPro" id="IPR006367">
    <property type="entry name" value="Sirohaem_synthase_N"/>
</dbReference>
<keyword evidence="5" id="KW-0627">Porphyrin biosynthesis</keyword>
<dbReference type="SUPFAM" id="SSF75615">
    <property type="entry name" value="Siroheme synthase middle domains-like"/>
    <property type="match status" value="1"/>
</dbReference>
<evidence type="ECO:0000256" key="2">
    <source>
        <dbReference type="ARBA" id="ARBA00012400"/>
    </source>
</evidence>
<keyword evidence="4" id="KW-0520">NAD</keyword>
<dbReference type="GO" id="GO:0004325">
    <property type="term" value="F:ferrochelatase activity"/>
    <property type="evidence" value="ECO:0007669"/>
    <property type="project" value="InterPro"/>
</dbReference>
<dbReference type="EC" id="1.3.1.76" evidence="2"/>
<dbReference type="RefSeq" id="WP_109416993.1">
    <property type="nucleotide sequence ID" value="NZ_QEAS01000014.1"/>
</dbReference>
<dbReference type="Pfam" id="PF14824">
    <property type="entry name" value="Sirohm_synth_M"/>
    <property type="match status" value="1"/>
</dbReference>
<evidence type="ECO:0000256" key="5">
    <source>
        <dbReference type="ARBA" id="ARBA00023244"/>
    </source>
</evidence>
<name>A0A2U2PDG9_9SPHI</name>
<comment type="pathway">
    <text evidence="1">Porphyrin-containing compound metabolism; siroheme biosynthesis; sirohydrochlorin from precorrin-2: step 1/1.</text>
</comment>
<dbReference type="GO" id="GO:0019354">
    <property type="term" value="P:siroheme biosynthetic process"/>
    <property type="evidence" value="ECO:0007669"/>
    <property type="project" value="UniProtKB-UniPathway"/>
</dbReference>
<dbReference type="SUPFAM" id="SSF51735">
    <property type="entry name" value="NAD(P)-binding Rossmann-fold domains"/>
    <property type="match status" value="1"/>
</dbReference>
<dbReference type="EMBL" id="QEAS01000014">
    <property type="protein sequence ID" value="PWG79451.1"/>
    <property type="molecule type" value="Genomic_DNA"/>
</dbReference>
<dbReference type="InterPro" id="IPR028161">
    <property type="entry name" value="Met8-like"/>
</dbReference>
<dbReference type="UniPathway" id="UPA00262">
    <property type="reaction ID" value="UER00222"/>
</dbReference>
<dbReference type="OrthoDB" id="45564at2"/>
<reference evidence="8 9" key="1">
    <citation type="submission" date="2018-04" db="EMBL/GenBank/DDBJ databases">
        <title>Pedobacter chongqingensis sp. nov., isolated from a rottenly hemp rope.</title>
        <authorList>
            <person name="Cai Y."/>
        </authorList>
    </citation>
    <scope>NUCLEOTIDE SEQUENCE [LARGE SCALE GENOMIC DNA]</scope>
    <source>
        <strain evidence="8 9">FJ4-8</strain>
    </source>
</reference>
<dbReference type="Pfam" id="PF13241">
    <property type="entry name" value="NAD_binding_7"/>
    <property type="match status" value="1"/>
</dbReference>
<dbReference type="Proteomes" id="UP000245647">
    <property type="component" value="Unassembled WGS sequence"/>
</dbReference>
<comment type="caution">
    <text evidence="8">The sequence shown here is derived from an EMBL/GenBank/DDBJ whole genome shotgun (WGS) entry which is preliminary data.</text>
</comment>
<evidence type="ECO:0000256" key="6">
    <source>
        <dbReference type="ARBA" id="ARBA00047561"/>
    </source>
</evidence>
<feature type="domain" description="Siroheme synthase central" evidence="7">
    <location>
        <begin position="131"/>
        <end position="152"/>
    </location>
</feature>
<proteinExistence type="predicted"/>
<evidence type="ECO:0000313" key="9">
    <source>
        <dbReference type="Proteomes" id="UP000245647"/>
    </source>
</evidence>
<gene>
    <name evidence="8" type="ORF">DDR33_16970</name>
</gene>
<organism evidence="8 9">
    <name type="scientific">Pararcticibacter amylolyticus</name>
    <dbReference type="NCBI Taxonomy" id="2173175"/>
    <lineage>
        <taxon>Bacteria</taxon>
        <taxon>Pseudomonadati</taxon>
        <taxon>Bacteroidota</taxon>
        <taxon>Sphingobacteriia</taxon>
        <taxon>Sphingobacteriales</taxon>
        <taxon>Sphingobacteriaceae</taxon>
        <taxon>Pararcticibacter</taxon>
    </lineage>
</organism>
<dbReference type="GO" id="GO:0043115">
    <property type="term" value="F:precorrin-2 dehydrogenase activity"/>
    <property type="evidence" value="ECO:0007669"/>
    <property type="project" value="UniProtKB-EC"/>
</dbReference>
<dbReference type="InterPro" id="IPR042518">
    <property type="entry name" value="SirC_C"/>
</dbReference>
<sequence length="205" mass="22499">MKSQSPQSSNTLFPVFLKLEKLNVLLVGGGNVALEKLGALLGNCPEARIKLIATEISGEVRAVLSTSLIPFEERPFGQDDLQNIDLAIIAVNDPDASSAIYQQCRERKVLTNVADKPHLCDFYLSSVVQKGNLKIAISTNGKSPTVAKRVKEVLNETFPEEIEAILNNMQKIRNSLRGDFSEKVKQLNEITEILAKKGELPGEPD</sequence>
<evidence type="ECO:0000256" key="4">
    <source>
        <dbReference type="ARBA" id="ARBA00023027"/>
    </source>
</evidence>
<dbReference type="Gene3D" id="1.10.8.610">
    <property type="entry name" value="SirC, precorrin-2 dehydrogenase, C-terminal helical domain-like"/>
    <property type="match status" value="1"/>
</dbReference>
<evidence type="ECO:0000259" key="7">
    <source>
        <dbReference type="Pfam" id="PF14824"/>
    </source>
</evidence>
<comment type="catalytic activity">
    <reaction evidence="6">
        <text>precorrin-2 + NAD(+) = sirohydrochlorin + NADH + 2 H(+)</text>
        <dbReference type="Rhea" id="RHEA:15613"/>
        <dbReference type="ChEBI" id="CHEBI:15378"/>
        <dbReference type="ChEBI" id="CHEBI:57540"/>
        <dbReference type="ChEBI" id="CHEBI:57945"/>
        <dbReference type="ChEBI" id="CHEBI:58351"/>
        <dbReference type="ChEBI" id="CHEBI:58827"/>
        <dbReference type="EC" id="1.3.1.76"/>
    </reaction>
</comment>
<evidence type="ECO:0000313" key="8">
    <source>
        <dbReference type="EMBL" id="PWG79451.1"/>
    </source>
</evidence>
<dbReference type="PANTHER" id="PTHR35330">
    <property type="entry name" value="SIROHEME BIOSYNTHESIS PROTEIN MET8"/>
    <property type="match status" value="1"/>
</dbReference>
<evidence type="ECO:0000256" key="1">
    <source>
        <dbReference type="ARBA" id="ARBA00005010"/>
    </source>
</evidence>
<accession>A0A2U2PDG9</accession>